<feature type="region of interest" description="Disordered" evidence="1">
    <location>
        <begin position="164"/>
        <end position="190"/>
    </location>
</feature>
<gene>
    <name evidence="3" type="ORF">H663_015165</name>
</gene>
<dbReference type="InterPro" id="IPR039422">
    <property type="entry name" value="MarR/SlyA-like"/>
</dbReference>
<dbReference type="OrthoDB" id="8654642at2"/>
<dbReference type="InterPro" id="IPR000835">
    <property type="entry name" value="HTH_MarR-typ"/>
</dbReference>
<accession>A0A2T7UAW4</accession>
<dbReference type="PANTHER" id="PTHR33164:SF43">
    <property type="entry name" value="HTH-TYPE TRANSCRIPTIONAL REPRESSOR YETL"/>
    <property type="match status" value="1"/>
</dbReference>
<dbReference type="AlphaFoldDB" id="A0A2T7UAW4"/>
<evidence type="ECO:0000256" key="1">
    <source>
        <dbReference type="SAM" id="MobiDB-lite"/>
    </source>
</evidence>
<organism evidence="3 4">
    <name type="scientific">Limnohabitans planktonicus II-D5</name>
    <dbReference type="NCBI Taxonomy" id="1293045"/>
    <lineage>
        <taxon>Bacteria</taxon>
        <taxon>Pseudomonadati</taxon>
        <taxon>Pseudomonadota</taxon>
        <taxon>Betaproteobacteria</taxon>
        <taxon>Burkholderiales</taxon>
        <taxon>Comamonadaceae</taxon>
        <taxon>Limnohabitans</taxon>
    </lineage>
</organism>
<evidence type="ECO:0000313" key="3">
    <source>
        <dbReference type="EMBL" id="PVE41804.1"/>
    </source>
</evidence>
<feature type="compositionally biased region" description="Low complexity" evidence="1">
    <location>
        <begin position="170"/>
        <end position="181"/>
    </location>
</feature>
<dbReference type="PANTHER" id="PTHR33164">
    <property type="entry name" value="TRANSCRIPTIONAL REGULATOR, MARR FAMILY"/>
    <property type="match status" value="1"/>
</dbReference>
<dbReference type="SUPFAM" id="SSF46785">
    <property type="entry name" value="Winged helix' DNA-binding domain"/>
    <property type="match status" value="1"/>
</dbReference>
<dbReference type="InterPro" id="IPR036388">
    <property type="entry name" value="WH-like_DNA-bd_sf"/>
</dbReference>
<dbReference type="SMART" id="SM00347">
    <property type="entry name" value="HTH_MARR"/>
    <property type="match status" value="1"/>
</dbReference>
<sequence>MGFPKASLAAQSQLPEFEDPKSIFDLLNFQLSELLGISGSLVTRICENEYGITREEWQFLAMLAELNAMSPSDLAARTTVDRSQASKTLRGLMSKGLVERQRVPGDGRRALVLLSQAGSNLFAQLFPRVVQVHHEVLQDLAPAQRQDLARSLSAIQARALAVAQEHKPEGAAGRRQGGSRARWNHASRPD</sequence>
<dbReference type="Proteomes" id="UP000037507">
    <property type="component" value="Unassembled WGS sequence"/>
</dbReference>
<feature type="domain" description="HTH marR-type" evidence="2">
    <location>
        <begin position="28"/>
        <end position="157"/>
    </location>
</feature>
<dbReference type="EMBL" id="LFYT02000023">
    <property type="protein sequence ID" value="PVE41804.1"/>
    <property type="molecule type" value="Genomic_DNA"/>
</dbReference>
<dbReference type="Gene3D" id="1.10.10.10">
    <property type="entry name" value="Winged helix-like DNA-binding domain superfamily/Winged helix DNA-binding domain"/>
    <property type="match status" value="1"/>
</dbReference>
<dbReference type="GO" id="GO:0003700">
    <property type="term" value="F:DNA-binding transcription factor activity"/>
    <property type="evidence" value="ECO:0007669"/>
    <property type="project" value="InterPro"/>
</dbReference>
<dbReference type="GO" id="GO:0006950">
    <property type="term" value="P:response to stress"/>
    <property type="evidence" value="ECO:0007669"/>
    <property type="project" value="TreeGrafter"/>
</dbReference>
<proteinExistence type="predicted"/>
<evidence type="ECO:0000313" key="4">
    <source>
        <dbReference type="Proteomes" id="UP000037507"/>
    </source>
</evidence>
<reference evidence="3" key="1">
    <citation type="submission" date="2017-04" db="EMBL/GenBank/DDBJ databases">
        <title>Unexpected and diverse lifestyles within the genus Limnohabitans.</title>
        <authorList>
            <person name="Kasalicky V."/>
            <person name="Mehrshad M."/>
            <person name="Andrei S.-A."/>
            <person name="Salcher M."/>
            <person name="Kratochvilova H."/>
            <person name="Simek K."/>
            <person name="Ghai R."/>
        </authorList>
    </citation>
    <scope>NUCLEOTIDE SEQUENCE [LARGE SCALE GENOMIC DNA]</scope>
    <source>
        <strain evidence="3">II-D5</strain>
    </source>
</reference>
<dbReference type="RefSeq" id="WP_053175648.1">
    <property type="nucleotide sequence ID" value="NZ_LFYT02000023.1"/>
</dbReference>
<dbReference type="Pfam" id="PF12802">
    <property type="entry name" value="MarR_2"/>
    <property type="match status" value="1"/>
</dbReference>
<dbReference type="PROSITE" id="PS50995">
    <property type="entry name" value="HTH_MARR_2"/>
    <property type="match status" value="1"/>
</dbReference>
<dbReference type="InterPro" id="IPR036390">
    <property type="entry name" value="WH_DNA-bd_sf"/>
</dbReference>
<name>A0A2T7UAW4_9BURK</name>
<protein>
    <recommendedName>
        <fullName evidence="2">HTH marR-type domain-containing protein</fullName>
    </recommendedName>
</protein>
<evidence type="ECO:0000259" key="2">
    <source>
        <dbReference type="PROSITE" id="PS50995"/>
    </source>
</evidence>
<keyword evidence="4" id="KW-1185">Reference proteome</keyword>
<comment type="caution">
    <text evidence="3">The sequence shown here is derived from an EMBL/GenBank/DDBJ whole genome shotgun (WGS) entry which is preliminary data.</text>
</comment>